<gene>
    <name evidence="27" type="primary">DGKH</name>
</gene>
<protein>
    <recommendedName>
        <fullName evidence="21">Diacylglycerol kinase</fullName>
        <shortName evidence="21">DAG kinase</shortName>
        <ecNumber evidence="21">2.7.1.107</ecNumber>
    </recommendedName>
</protein>
<dbReference type="InterPro" id="IPR011993">
    <property type="entry name" value="PH-like_dom_sf"/>
</dbReference>
<dbReference type="GO" id="GO:0005737">
    <property type="term" value="C:cytoplasm"/>
    <property type="evidence" value="ECO:0007669"/>
    <property type="project" value="UniProtKB-SubCell"/>
</dbReference>
<dbReference type="Ensembl" id="ENSATET00000063528.2">
    <property type="protein sequence ID" value="ENSATEP00000044873.2"/>
    <property type="gene ID" value="ENSATEG00000015272.3"/>
</dbReference>
<evidence type="ECO:0000256" key="12">
    <source>
        <dbReference type="ARBA" id="ARBA00022771"/>
    </source>
</evidence>
<evidence type="ECO:0000256" key="13">
    <source>
        <dbReference type="ARBA" id="ARBA00022777"/>
    </source>
</evidence>
<dbReference type="PROSITE" id="PS50105">
    <property type="entry name" value="SAM_DOMAIN"/>
    <property type="match status" value="1"/>
</dbReference>
<dbReference type="Gene3D" id="2.30.29.30">
    <property type="entry name" value="Pleckstrin-homology domain (PH domain)/Phosphotyrosine-binding domain (PTB)"/>
    <property type="match status" value="1"/>
</dbReference>
<dbReference type="Gene3D" id="3.30.60.20">
    <property type="match status" value="2"/>
</dbReference>
<feature type="region of interest" description="Disordered" evidence="22">
    <location>
        <begin position="1"/>
        <end position="21"/>
    </location>
</feature>
<dbReference type="InterPro" id="IPR002219">
    <property type="entry name" value="PKC_DAG/PE"/>
</dbReference>
<comment type="catalytic activity">
    <reaction evidence="18">
        <text>1,2-di-(9Z-octadecenoyl)-sn-glycerol + ATP = 1,2-di-(9Z-octadecenoyl)-sn-glycero-3-phosphate + ADP + H(+)</text>
        <dbReference type="Rhea" id="RHEA:40327"/>
        <dbReference type="ChEBI" id="CHEBI:15378"/>
        <dbReference type="ChEBI" id="CHEBI:30616"/>
        <dbReference type="ChEBI" id="CHEBI:52333"/>
        <dbReference type="ChEBI" id="CHEBI:74546"/>
        <dbReference type="ChEBI" id="CHEBI:456216"/>
    </reaction>
    <physiologicalReaction direction="left-to-right" evidence="18">
        <dbReference type="Rhea" id="RHEA:40328"/>
    </physiologicalReaction>
</comment>
<comment type="similarity">
    <text evidence="4 21">Belongs to the eukaryotic diacylglycerol kinase family.</text>
</comment>
<dbReference type="FunFam" id="2.30.29.30:FF:000060">
    <property type="entry name" value="Diacylglycerol kinase"/>
    <property type="match status" value="1"/>
</dbReference>
<dbReference type="Pfam" id="PF00130">
    <property type="entry name" value="C1_1"/>
    <property type="match status" value="2"/>
</dbReference>
<evidence type="ECO:0000256" key="7">
    <source>
        <dbReference type="ARBA" id="ARBA00022553"/>
    </source>
</evidence>
<keyword evidence="7" id="KW-0597">Phosphoprotein</keyword>
<dbReference type="Gene3D" id="1.10.150.50">
    <property type="entry name" value="Transcription Factor, Ets-1"/>
    <property type="match status" value="1"/>
</dbReference>
<dbReference type="SMART" id="SM00109">
    <property type="entry name" value="C1"/>
    <property type="match status" value="2"/>
</dbReference>
<dbReference type="Pfam" id="PF07647">
    <property type="entry name" value="SAM_2"/>
    <property type="match status" value="1"/>
</dbReference>
<dbReference type="Pfam" id="PF22944">
    <property type="entry name" value="DGKD_4H"/>
    <property type="match status" value="1"/>
</dbReference>
<keyword evidence="12" id="KW-0863">Zinc-finger</keyword>
<dbReference type="Gene3D" id="3.40.50.10330">
    <property type="entry name" value="Probable inorganic polyphosphate/atp-NAD kinase, domain 1"/>
    <property type="match status" value="1"/>
</dbReference>
<dbReference type="EC" id="2.7.1.107" evidence="21"/>
<dbReference type="SMART" id="SM00046">
    <property type="entry name" value="DAGKc"/>
    <property type="match status" value="1"/>
</dbReference>
<dbReference type="SMART" id="SM00233">
    <property type="entry name" value="PH"/>
    <property type="match status" value="1"/>
</dbReference>
<dbReference type="PROSITE" id="PS50003">
    <property type="entry name" value="PH_DOMAIN"/>
    <property type="match status" value="1"/>
</dbReference>
<evidence type="ECO:0000256" key="2">
    <source>
        <dbReference type="ARBA" id="ARBA00004496"/>
    </source>
</evidence>
<keyword evidence="14" id="KW-0862">Zinc</keyword>
<dbReference type="GO" id="GO:0005524">
    <property type="term" value="F:ATP binding"/>
    <property type="evidence" value="ECO:0007669"/>
    <property type="project" value="UniProtKB-KW"/>
</dbReference>
<dbReference type="InterPro" id="IPR054474">
    <property type="entry name" value="DGKD_4H"/>
</dbReference>
<dbReference type="GO" id="GO:0004143">
    <property type="term" value="F:ATP-dependent diacylglycerol kinase activity"/>
    <property type="evidence" value="ECO:0007669"/>
    <property type="project" value="UniProtKB-EC"/>
</dbReference>
<dbReference type="InterPro" id="IPR017438">
    <property type="entry name" value="ATP-NAD_kinase_N"/>
</dbReference>
<feature type="domain" description="DAGKc" evidence="26">
    <location>
        <begin position="336"/>
        <end position="471"/>
    </location>
</feature>
<dbReference type="GO" id="GO:0046486">
    <property type="term" value="P:glycerolipid metabolic process"/>
    <property type="evidence" value="ECO:0007669"/>
    <property type="project" value="UniProtKB-UniPathway"/>
</dbReference>
<evidence type="ECO:0000256" key="6">
    <source>
        <dbReference type="ARBA" id="ARBA00022490"/>
    </source>
</evidence>
<keyword evidence="28" id="KW-1185">Reference proteome</keyword>
<keyword evidence="9" id="KW-0479">Metal-binding</keyword>
<dbReference type="FunFam" id="3.30.60.20:FF:000002">
    <property type="entry name" value="Diacylglycerol kinase"/>
    <property type="match status" value="1"/>
</dbReference>
<feature type="region of interest" description="Disordered" evidence="22">
    <location>
        <begin position="649"/>
        <end position="674"/>
    </location>
</feature>
<name>A0A7N6A927_ANATE</name>
<evidence type="ECO:0000256" key="3">
    <source>
        <dbReference type="ARBA" id="ARBA00005175"/>
    </source>
</evidence>
<dbReference type="SMART" id="SM00454">
    <property type="entry name" value="SAM"/>
    <property type="match status" value="1"/>
</dbReference>
<dbReference type="InterPro" id="IPR037607">
    <property type="entry name" value="DGK"/>
</dbReference>
<evidence type="ECO:0000256" key="4">
    <source>
        <dbReference type="ARBA" id="ARBA00009280"/>
    </source>
</evidence>
<comment type="pathway">
    <text evidence="20">Glycerolipid metabolism.</text>
</comment>
<organism evidence="27 28">
    <name type="scientific">Anabas testudineus</name>
    <name type="common">Climbing perch</name>
    <name type="synonym">Anthias testudineus</name>
    <dbReference type="NCBI Taxonomy" id="64144"/>
    <lineage>
        <taxon>Eukaryota</taxon>
        <taxon>Metazoa</taxon>
        <taxon>Chordata</taxon>
        <taxon>Craniata</taxon>
        <taxon>Vertebrata</taxon>
        <taxon>Euteleostomi</taxon>
        <taxon>Actinopterygii</taxon>
        <taxon>Neopterygii</taxon>
        <taxon>Teleostei</taxon>
        <taxon>Neoteleostei</taxon>
        <taxon>Acanthomorphata</taxon>
        <taxon>Anabantaria</taxon>
        <taxon>Anabantiformes</taxon>
        <taxon>Anabantoidei</taxon>
        <taxon>Anabantidae</taxon>
        <taxon>Anabas</taxon>
    </lineage>
</organism>
<dbReference type="Pfam" id="PF00169">
    <property type="entry name" value="PH"/>
    <property type="match status" value="1"/>
</dbReference>
<evidence type="ECO:0000259" key="25">
    <source>
        <dbReference type="PROSITE" id="PS50105"/>
    </source>
</evidence>
<feature type="domain" description="Phorbol-ester/DAG-type" evidence="24">
    <location>
        <begin position="254"/>
        <end position="305"/>
    </location>
</feature>
<evidence type="ECO:0000313" key="28">
    <source>
        <dbReference type="Proteomes" id="UP000265040"/>
    </source>
</evidence>
<keyword evidence="5" id="KW-1003">Cell membrane</keyword>
<reference evidence="27" key="2">
    <citation type="submission" date="2025-08" db="UniProtKB">
        <authorList>
            <consortium name="Ensembl"/>
        </authorList>
    </citation>
    <scope>IDENTIFICATION</scope>
</reference>
<dbReference type="CDD" id="cd13274">
    <property type="entry name" value="PH_DGK_type2"/>
    <property type="match status" value="1"/>
</dbReference>
<feature type="domain" description="Phorbol-ester/DAG-type" evidence="24">
    <location>
        <begin position="182"/>
        <end position="232"/>
    </location>
</feature>
<dbReference type="FunFam" id="3.40.50.10330:FF:000001">
    <property type="entry name" value="Diacylglycerol kinase"/>
    <property type="match status" value="1"/>
</dbReference>
<feature type="domain" description="PH" evidence="23">
    <location>
        <begin position="72"/>
        <end position="165"/>
    </location>
</feature>
<dbReference type="InterPro" id="IPR000756">
    <property type="entry name" value="Diacylglycerol_kin_accessory"/>
</dbReference>
<evidence type="ECO:0000256" key="8">
    <source>
        <dbReference type="ARBA" id="ARBA00022679"/>
    </source>
</evidence>
<dbReference type="AlphaFoldDB" id="A0A7N6A927"/>
<dbReference type="InterPro" id="IPR016064">
    <property type="entry name" value="NAD/diacylglycerol_kinase_sf"/>
</dbReference>
<dbReference type="FunFam" id="3.30.60.20:FF:000029">
    <property type="entry name" value="Diacylglycerol kinase"/>
    <property type="match status" value="1"/>
</dbReference>
<dbReference type="InterPro" id="IPR001849">
    <property type="entry name" value="PH_domain"/>
</dbReference>
<keyword evidence="6" id="KW-0963">Cytoplasm</keyword>
<keyword evidence="13 21" id="KW-0418">Kinase</keyword>
<dbReference type="PROSITE" id="PS50146">
    <property type="entry name" value="DAGK"/>
    <property type="match status" value="1"/>
</dbReference>
<sequence>MEDVYSYTRSPAWEELEPEKGPASAAGIHAHVVGAVAGSGAADESSDSEAEQEGPQKLIRKVSTSGQIRSKTSIKEGLLLKQTSSFQRWKKRYFKLRGRTLYYAKDAKSLIFDEVDLSDASVAESSTKNVNNSFTVITPFRRLILCAENRKEMEDWISSLKSVQSREHYETAQFNVEHFSGMHNWYACSHARPTFCNVCKDSLSGVTSHGLSCEVCKFKAHKRCAVRATNNCKWTTLASIGKDIIEDEDGIAMPHQWLEGNLPVSAKCAVCDKTCGSVLRLQDWRCLWCKAMVHTACMDLYPRKCPLGQCKVSIIPPTALNSIDSDGFWKATCPPSCASPLLVFVNSKSGDNQGVKFLRRFKQLLNPAQVFDLVNGGPHLGLRLFQKFDNFRILVCGGDGSVGWVLSEIDKLNLHKQCQLGVLPLGTGNDLARVLGWGPSCDDDAQLPQILEKLERASTKMLDRWSIMTYEIKIPPKHSCPTTPEGFHISTYEDSVAAHLTKILNSEQHSVVISSAKILCETVKDFVAKVGKAYEKSTENTEECDTMSLKCAILNEKLDSLLQTLNTEGQALPPLPHSTPPIVEEEQEEEEEEEEEASEESLTELKEKLEEEETEKGGGGSPHRLFKSREQLMLRANSLKKAVRQIIEQAERGTDEDTRESPCSPTERRVSRSTQSYGSFTITPFTTSKENLPVLNTRIICPGLRAGLAASIAGSSIISKMLLANIDPFGATPFIDPDLDSLEGYMEKCVMNNYFGIGLDAKISLEFNNKREEHPEKCRSRTKNMMWYGVLGTKELLQRTYKNLEQKVQLECDGQYIPLPSLQGIAVLNIPSYAGGTNFWGGTKEDDIFCAPSFDDKILEVVAVFGSMQMAVSRVIKLQHHRIAQCRTVKITILGDEGVPIQVDGEAWIQPPGVIKIQHKNRAQMLTRDRAFENTLKSWEDKLKYDKPPLRPHLYPQQSVDLATEEEAALVQMCARAAEELITRICEAAKTNGLLEQELAHAVNAASHAINKTHPKFPESLTRNTAIEVASTVKALYNETESLLLGRVSLQLDPPEEEQLSNALQSVELELGKLGEIPWLYHILQPNDEEDHTLGYGKRNSRSSMFRIVPKFKKEKAGKKTSPQSVERWGTEEVGVWLEQLSLGEYRDTFIRHDIRGSELLHLERRDLKNLINNLLKEITNAPMNDTEVTMRTEGMYSVMP</sequence>
<keyword evidence="11 21" id="KW-0547">Nucleotide-binding</keyword>
<reference evidence="27" key="1">
    <citation type="submission" date="2021-04" db="EMBL/GenBank/DDBJ databases">
        <authorList>
            <consortium name="Wellcome Sanger Institute Data Sharing"/>
        </authorList>
    </citation>
    <scope>NUCLEOTIDE SEQUENCE [LARGE SCALE GENOMIC DNA]</scope>
</reference>
<dbReference type="InterPro" id="IPR001660">
    <property type="entry name" value="SAM"/>
</dbReference>
<dbReference type="Pfam" id="PF00609">
    <property type="entry name" value="DAGK_acc"/>
    <property type="match status" value="1"/>
</dbReference>
<dbReference type="SUPFAM" id="SSF57889">
    <property type="entry name" value="Cysteine-rich domain"/>
    <property type="match status" value="2"/>
</dbReference>
<evidence type="ECO:0000256" key="15">
    <source>
        <dbReference type="ARBA" id="ARBA00022840"/>
    </source>
</evidence>
<dbReference type="PROSITE" id="PS00479">
    <property type="entry name" value="ZF_DAG_PE_1"/>
    <property type="match status" value="1"/>
</dbReference>
<evidence type="ECO:0000256" key="22">
    <source>
        <dbReference type="SAM" id="MobiDB-lite"/>
    </source>
</evidence>
<dbReference type="InterPro" id="IPR001206">
    <property type="entry name" value="Diacylglycerol_kinase_cat_dom"/>
</dbReference>
<keyword evidence="17" id="KW-0472">Membrane</keyword>
<evidence type="ECO:0000259" key="23">
    <source>
        <dbReference type="PROSITE" id="PS50003"/>
    </source>
</evidence>
<dbReference type="Gene3D" id="2.60.200.40">
    <property type="match status" value="1"/>
</dbReference>
<evidence type="ECO:0000256" key="19">
    <source>
        <dbReference type="ARBA" id="ARBA00023411"/>
    </source>
</evidence>
<dbReference type="CDD" id="cd20894">
    <property type="entry name" value="C1_DGKeta_rpt2"/>
    <property type="match status" value="1"/>
</dbReference>
<proteinExistence type="inferred from homology"/>
<evidence type="ECO:0000256" key="11">
    <source>
        <dbReference type="ARBA" id="ARBA00022741"/>
    </source>
</evidence>
<evidence type="ECO:0000256" key="5">
    <source>
        <dbReference type="ARBA" id="ARBA00022475"/>
    </source>
</evidence>
<keyword evidence="8 21" id="KW-0808">Transferase</keyword>
<keyword evidence="10" id="KW-0677">Repeat</keyword>
<feature type="region of interest" description="Disordered" evidence="22">
    <location>
        <begin position="38"/>
        <end position="57"/>
    </location>
</feature>
<reference evidence="27" key="3">
    <citation type="submission" date="2025-09" db="UniProtKB">
        <authorList>
            <consortium name="Ensembl"/>
        </authorList>
    </citation>
    <scope>IDENTIFICATION</scope>
</reference>
<dbReference type="Pfam" id="PF00781">
    <property type="entry name" value="DAGK_cat"/>
    <property type="match status" value="1"/>
</dbReference>
<dbReference type="GO" id="GO:0008270">
    <property type="term" value="F:zinc ion binding"/>
    <property type="evidence" value="ECO:0007669"/>
    <property type="project" value="UniProtKB-KW"/>
</dbReference>
<keyword evidence="15 21" id="KW-0067">ATP-binding</keyword>
<comment type="subcellular location">
    <subcellularLocation>
        <location evidence="1">Cell membrane</location>
    </subcellularLocation>
    <subcellularLocation>
        <location evidence="2">Cytoplasm</location>
    </subcellularLocation>
</comment>
<evidence type="ECO:0000256" key="10">
    <source>
        <dbReference type="ARBA" id="ARBA00022737"/>
    </source>
</evidence>
<evidence type="ECO:0000256" key="9">
    <source>
        <dbReference type="ARBA" id="ARBA00022723"/>
    </source>
</evidence>
<dbReference type="InterPro" id="IPR013761">
    <property type="entry name" value="SAM/pointed_sf"/>
</dbReference>
<dbReference type="GO" id="GO:0007200">
    <property type="term" value="P:phospholipase C-activating G protein-coupled receptor signaling pathway"/>
    <property type="evidence" value="ECO:0007669"/>
    <property type="project" value="InterPro"/>
</dbReference>
<evidence type="ECO:0000256" key="18">
    <source>
        <dbReference type="ARBA" id="ARBA00023371"/>
    </source>
</evidence>
<dbReference type="GeneTree" id="ENSGT00940000158106"/>
<evidence type="ECO:0000259" key="26">
    <source>
        <dbReference type="PROSITE" id="PS50146"/>
    </source>
</evidence>
<dbReference type="Proteomes" id="UP000265040">
    <property type="component" value="Chromosome 21"/>
</dbReference>
<dbReference type="PANTHER" id="PTHR11255:SF37">
    <property type="entry name" value="DIACYLGLYCEROL KINASE ETA"/>
    <property type="match status" value="1"/>
</dbReference>
<dbReference type="SUPFAM" id="SSF111331">
    <property type="entry name" value="NAD kinase/diacylglycerol kinase-like"/>
    <property type="match status" value="1"/>
</dbReference>
<dbReference type="PANTHER" id="PTHR11255">
    <property type="entry name" value="DIACYLGLYCEROL KINASE"/>
    <property type="match status" value="1"/>
</dbReference>
<keyword evidence="16" id="KW-0443">Lipid metabolism</keyword>
<evidence type="ECO:0000256" key="16">
    <source>
        <dbReference type="ARBA" id="ARBA00023098"/>
    </source>
</evidence>
<dbReference type="CDD" id="cd20848">
    <property type="entry name" value="C1_DGKeta_rpt1"/>
    <property type="match status" value="1"/>
</dbReference>
<evidence type="ECO:0000256" key="20">
    <source>
        <dbReference type="ARBA" id="ARBA00060536"/>
    </source>
</evidence>
<accession>A0A7N6A927</accession>
<evidence type="ECO:0000256" key="21">
    <source>
        <dbReference type="RuleBase" id="RU361128"/>
    </source>
</evidence>
<dbReference type="SUPFAM" id="SSF50729">
    <property type="entry name" value="PH domain-like"/>
    <property type="match status" value="1"/>
</dbReference>
<dbReference type="SUPFAM" id="SSF47769">
    <property type="entry name" value="SAM/Pointed domain"/>
    <property type="match status" value="1"/>
</dbReference>
<evidence type="ECO:0000256" key="1">
    <source>
        <dbReference type="ARBA" id="ARBA00004236"/>
    </source>
</evidence>
<evidence type="ECO:0000259" key="24">
    <source>
        <dbReference type="PROSITE" id="PS50081"/>
    </source>
</evidence>
<feature type="domain" description="SAM" evidence="25">
    <location>
        <begin position="1129"/>
        <end position="1171"/>
    </location>
</feature>
<dbReference type="SMART" id="SM00045">
    <property type="entry name" value="DAGKa"/>
    <property type="match status" value="1"/>
</dbReference>
<evidence type="ECO:0000256" key="17">
    <source>
        <dbReference type="ARBA" id="ARBA00023136"/>
    </source>
</evidence>
<comment type="catalytic activity">
    <reaction evidence="19">
        <text>a 1,2-diacyl-sn-glycerol + ATP = a 1,2-diacyl-sn-glycero-3-phosphate + ADP + H(+)</text>
        <dbReference type="Rhea" id="RHEA:10272"/>
        <dbReference type="ChEBI" id="CHEBI:15378"/>
        <dbReference type="ChEBI" id="CHEBI:17815"/>
        <dbReference type="ChEBI" id="CHEBI:30616"/>
        <dbReference type="ChEBI" id="CHEBI:58608"/>
        <dbReference type="ChEBI" id="CHEBI:456216"/>
        <dbReference type="EC" id="2.7.1.107"/>
    </reaction>
    <physiologicalReaction direction="left-to-right" evidence="19">
        <dbReference type="Rhea" id="RHEA:10273"/>
    </physiologicalReaction>
</comment>
<comment type="pathway">
    <text evidence="3">Lipid metabolism; glycerolipid metabolism.</text>
</comment>
<evidence type="ECO:0000256" key="14">
    <source>
        <dbReference type="ARBA" id="ARBA00022833"/>
    </source>
</evidence>
<dbReference type="PROSITE" id="PS50081">
    <property type="entry name" value="ZF_DAG_PE_2"/>
    <property type="match status" value="2"/>
</dbReference>
<evidence type="ECO:0000313" key="27">
    <source>
        <dbReference type="Ensembl" id="ENSATEP00000044873.2"/>
    </source>
</evidence>
<dbReference type="InterPro" id="IPR047480">
    <property type="entry name" value="C1_DGKeta_rpt2"/>
</dbReference>
<dbReference type="FunFam" id="2.60.200.40:FF:000001">
    <property type="entry name" value="Diacylglycerol kinase"/>
    <property type="match status" value="1"/>
</dbReference>
<feature type="compositionally biased region" description="Acidic residues" evidence="22">
    <location>
        <begin position="583"/>
        <end position="602"/>
    </location>
</feature>
<feature type="region of interest" description="Disordered" evidence="22">
    <location>
        <begin position="569"/>
        <end position="626"/>
    </location>
</feature>
<dbReference type="UniPathway" id="UPA00230"/>
<dbReference type="GO" id="GO:0005886">
    <property type="term" value="C:plasma membrane"/>
    <property type="evidence" value="ECO:0007669"/>
    <property type="project" value="UniProtKB-SubCell"/>
</dbReference>
<feature type="compositionally biased region" description="Basic and acidic residues" evidence="22">
    <location>
        <begin position="649"/>
        <end position="670"/>
    </location>
</feature>
<dbReference type="InterPro" id="IPR046349">
    <property type="entry name" value="C1-like_sf"/>
</dbReference>